<dbReference type="InterPro" id="IPR024758">
    <property type="entry name" value="Inp1"/>
</dbReference>
<name>A0A8H3VCP9_VENIN</name>
<proteinExistence type="inferred from homology"/>
<evidence type="ECO:0000256" key="3">
    <source>
        <dbReference type="ARBA" id="ARBA00010707"/>
    </source>
</evidence>
<keyword evidence="5" id="KW-0472">Membrane</keyword>
<feature type="compositionally biased region" description="Low complexity" evidence="6">
    <location>
        <begin position="610"/>
        <end position="623"/>
    </location>
</feature>
<comment type="function">
    <text evidence="1">Required for peroxisome inheritance.</text>
</comment>
<feature type="compositionally biased region" description="Polar residues" evidence="6">
    <location>
        <begin position="329"/>
        <end position="340"/>
    </location>
</feature>
<comment type="similarity">
    <text evidence="3">Belongs to the INP1 family.</text>
</comment>
<dbReference type="Proteomes" id="UP000490939">
    <property type="component" value="Unassembled WGS sequence"/>
</dbReference>
<dbReference type="Pfam" id="PF12634">
    <property type="entry name" value="Inp1"/>
    <property type="match status" value="1"/>
</dbReference>
<feature type="compositionally biased region" description="Polar residues" evidence="6">
    <location>
        <begin position="1"/>
        <end position="15"/>
    </location>
</feature>
<comment type="caution">
    <text evidence="7">The sequence shown here is derived from an EMBL/GenBank/DDBJ whole genome shotgun (WGS) entry which is preliminary data.</text>
</comment>
<feature type="region of interest" description="Disordered" evidence="6">
    <location>
        <begin position="65"/>
        <end position="96"/>
    </location>
</feature>
<feature type="compositionally biased region" description="Acidic residues" evidence="6">
    <location>
        <begin position="551"/>
        <end position="567"/>
    </location>
</feature>
<evidence type="ECO:0000256" key="4">
    <source>
        <dbReference type="ARBA" id="ARBA00021397"/>
    </source>
</evidence>
<evidence type="ECO:0000256" key="1">
    <source>
        <dbReference type="ARBA" id="ARBA00003594"/>
    </source>
</evidence>
<sequence>MASLSPSTPENVSRYTNHHLGLRRVNTLPSKLHSTPPRSSPSAGPSPDSVETLFVHAGTKVVSFTVQSTSSTRPGSSAGRRYGQDATSGTLAWDSPSERTMAAGPLRVYRVPSSGVSFLNSGSLLHPILPRSQCWCVDDKSTFVLRVREGSFYRIELPFETEEEMSKVEEFRSVLATVLLFERTPSPFRRGFVGEEARPQTPVRRLSVVEQPKAKKWRLNKVWEPEDISQKTKPSPAVQGHLLVPRRAKGRAFGSDGGSWSGESTGDEDTITDGSVQEEDEDVVSEALEATGNHQATSGGSYSPNPLPFPVRVRPMHQSVAATPPPRFGTQSPSASISSLNRRDSRDTDTQSIASSGRDSFYSMDGSPSLGDLQEPQPEPISNPTCSILKERTHQRQISETTVVPDPPAPLSVRSPDFPHDSSHPTTPPLIDDTDSNCSDHDTSFQSAPTPPDTLRLRRLPRRNSSTSATSSTIALEPLSSPKIFSTPRQPNKAQLISTALVQKAYSLIVGPPVHLVHVMLEIAARIMRGASWDSPSILGSRVDKLPGGWVEDDEWSGDGSEEEDDFGIPLGNLRRGSDVSQNSRHSRASFASSSRRVAMNSVRLSRADASPASVRSSGSSVD</sequence>
<keyword evidence="8" id="KW-1185">Reference proteome</keyword>
<evidence type="ECO:0000256" key="2">
    <source>
        <dbReference type="ARBA" id="ARBA00004421"/>
    </source>
</evidence>
<comment type="subcellular location">
    <subcellularLocation>
        <location evidence="2">Peroxisome membrane</location>
        <topology evidence="2">Peripheral membrane protein</topology>
    </subcellularLocation>
</comment>
<dbReference type="GO" id="GO:0045033">
    <property type="term" value="P:peroxisome inheritance"/>
    <property type="evidence" value="ECO:0007669"/>
    <property type="project" value="InterPro"/>
</dbReference>
<evidence type="ECO:0000313" key="8">
    <source>
        <dbReference type="Proteomes" id="UP000490939"/>
    </source>
</evidence>
<feature type="region of interest" description="Disordered" evidence="6">
    <location>
        <begin position="250"/>
        <end position="472"/>
    </location>
</feature>
<accession>A0A8H3VCP9</accession>
<feature type="compositionally biased region" description="Low complexity" evidence="6">
    <location>
        <begin position="34"/>
        <end position="49"/>
    </location>
</feature>
<dbReference type="EMBL" id="WNWR01000262">
    <property type="protein sequence ID" value="KAE9986285.1"/>
    <property type="molecule type" value="Genomic_DNA"/>
</dbReference>
<dbReference type="AlphaFoldDB" id="A0A8H3VCP9"/>
<feature type="region of interest" description="Disordered" evidence="6">
    <location>
        <begin position="1"/>
        <end position="50"/>
    </location>
</feature>
<feature type="compositionally biased region" description="Low complexity" evidence="6">
    <location>
        <begin position="463"/>
        <end position="472"/>
    </location>
</feature>
<feature type="compositionally biased region" description="Polar residues" evidence="6">
    <location>
        <begin position="292"/>
        <end position="304"/>
    </location>
</feature>
<evidence type="ECO:0000256" key="5">
    <source>
        <dbReference type="ARBA" id="ARBA00023136"/>
    </source>
</evidence>
<gene>
    <name evidence="7" type="ORF">EG327_004409</name>
</gene>
<reference evidence="7 8" key="1">
    <citation type="submission" date="2019-07" db="EMBL/GenBank/DDBJ databases">
        <title>Venturia inaequalis Genome Resource.</title>
        <authorList>
            <person name="Lichtner F.J."/>
        </authorList>
    </citation>
    <scope>NUCLEOTIDE SEQUENCE [LARGE SCALE GENOMIC DNA]</scope>
    <source>
        <strain evidence="7 8">DMI_063113</strain>
    </source>
</reference>
<feature type="region of interest" description="Disordered" evidence="6">
    <location>
        <begin position="550"/>
        <end position="623"/>
    </location>
</feature>
<dbReference type="GO" id="GO:0005780">
    <property type="term" value="C:extrinsic component of intraperoxisomal membrane"/>
    <property type="evidence" value="ECO:0007669"/>
    <property type="project" value="InterPro"/>
</dbReference>
<evidence type="ECO:0000313" key="7">
    <source>
        <dbReference type="EMBL" id="KAE9986285.1"/>
    </source>
</evidence>
<organism evidence="7 8">
    <name type="scientific">Venturia inaequalis</name>
    <name type="common">Apple scab fungus</name>
    <dbReference type="NCBI Taxonomy" id="5025"/>
    <lineage>
        <taxon>Eukaryota</taxon>
        <taxon>Fungi</taxon>
        <taxon>Dikarya</taxon>
        <taxon>Ascomycota</taxon>
        <taxon>Pezizomycotina</taxon>
        <taxon>Dothideomycetes</taxon>
        <taxon>Pleosporomycetidae</taxon>
        <taxon>Venturiales</taxon>
        <taxon>Venturiaceae</taxon>
        <taxon>Venturia</taxon>
    </lineage>
</organism>
<protein>
    <recommendedName>
        <fullName evidence="4">Inheritance of peroxisomes protein 1</fullName>
    </recommendedName>
</protein>
<feature type="compositionally biased region" description="Acidic residues" evidence="6">
    <location>
        <begin position="265"/>
        <end position="284"/>
    </location>
</feature>
<evidence type="ECO:0000256" key="6">
    <source>
        <dbReference type="SAM" id="MobiDB-lite"/>
    </source>
</evidence>